<reference evidence="1 2" key="1">
    <citation type="submission" date="2020-09" db="EMBL/GenBank/DDBJ databases">
        <title>Novel species of Mucilaginibacter isolated from a glacier on the Tibetan Plateau.</title>
        <authorList>
            <person name="Liu Q."/>
            <person name="Xin Y.-H."/>
        </authorList>
    </citation>
    <scope>NUCLEOTIDE SEQUENCE [LARGE SCALE GENOMIC DNA]</scope>
    <source>
        <strain evidence="1 2">CGMCC 1.13878</strain>
    </source>
</reference>
<accession>A0ABR7X160</accession>
<dbReference type="EMBL" id="JACWMW010000001">
    <property type="protein sequence ID" value="MBD1384319.1"/>
    <property type="molecule type" value="Genomic_DNA"/>
</dbReference>
<keyword evidence="2" id="KW-1185">Reference proteome</keyword>
<gene>
    <name evidence="1" type="ORF">IDJ75_03445</name>
</gene>
<sequence length="73" mass="8546">MAQTPEADKILGVWLSEDKTGKIDVYKVNGKYFGKLIWGKTIYEADGTTSRKDDYLTCYNAIRHNWRRILDHH</sequence>
<protein>
    <submittedName>
        <fullName evidence="1">DUF2147 domain-containing protein</fullName>
    </submittedName>
</protein>
<name>A0ABR7X160_9SPHI</name>
<comment type="caution">
    <text evidence="1">The sequence shown here is derived from an EMBL/GenBank/DDBJ whole genome shotgun (WGS) entry which is preliminary data.</text>
</comment>
<proteinExistence type="predicted"/>
<dbReference type="Proteomes" id="UP000618754">
    <property type="component" value="Unassembled WGS sequence"/>
</dbReference>
<organism evidence="1 2">
    <name type="scientific">Mucilaginibacter rigui</name>
    <dbReference type="NCBI Taxonomy" id="534635"/>
    <lineage>
        <taxon>Bacteria</taxon>
        <taxon>Pseudomonadati</taxon>
        <taxon>Bacteroidota</taxon>
        <taxon>Sphingobacteriia</taxon>
        <taxon>Sphingobacteriales</taxon>
        <taxon>Sphingobacteriaceae</taxon>
        <taxon>Mucilaginibacter</taxon>
    </lineage>
</organism>
<evidence type="ECO:0000313" key="2">
    <source>
        <dbReference type="Proteomes" id="UP000618754"/>
    </source>
</evidence>
<evidence type="ECO:0000313" key="1">
    <source>
        <dbReference type="EMBL" id="MBD1384319.1"/>
    </source>
</evidence>
<dbReference type="RefSeq" id="WP_191174201.1">
    <property type="nucleotide sequence ID" value="NZ_JACWMW010000001.1"/>
</dbReference>